<protein>
    <submittedName>
        <fullName evidence="1">Uncharacterized protein</fullName>
    </submittedName>
</protein>
<accession>A0A8C6MXA3</accession>
<organism evidence="1 2">
    <name type="scientific">Mus spicilegus</name>
    <name type="common">Mound-building mouse</name>
    <dbReference type="NCBI Taxonomy" id="10103"/>
    <lineage>
        <taxon>Eukaryota</taxon>
        <taxon>Metazoa</taxon>
        <taxon>Chordata</taxon>
        <taxon>Craniata</taxon>
        <taxon>Vertebrata</taxon>
        <taxon>Euteleostomi</taxon>
        <taxon>Mammalia</taxon>
        <taxon>Eutheria</taxon>
        <taxon>Euarchontoglires</taxon>
        <taxon>Glires</taxon>
        <taxon>Rodentia</taxon>
        <taxon>Myomorpha</taxon>
        <taxon>Muroidea</taxon>
        <taxon>Muridae</taxon>
        <taxon>Murinae</taxon>
        <taxon>Mus</taxon>
        <taxon>Mus</taxon>
    </lineage>
</organism>
<keyword evidence="2" id="KW-1185">Reference proteome</keyword>
<evidence type="ECO:0000313" key="2">
    <source>
        <dbReference type="Proteomes" id="UP000694415"/>
    </source>
</evidence>
<sequence>MAHRNGRRTCAVCKGTGRKPASAGKTNWWVRYPHLNNELGQLVCLVAGERKITLKSTGLTVQDYSDLDCQKIKLAKSSC</sequence>
<reference evidence="1" key="1">
    <citation type="submission" date="2025-08" db="UniProtKB">
        <authorList>
            <consortium name="Ensembl"/>
        </authorList>
    </citation>
    <scope>IDENTIFICATION</scope>
</reference>
<dbReference type="Proteomes" id="UP000694415">
    <property type="component" value="Unplaced"/>
</dbReference>
<evidence type="ECO:0000313" key="1">
    <source>
        <dbReference type="Ensembl" id="ENSMSIP00000019240.1"/>
    </source>
</evidence>
<name>A0A8C6MXA3_MUSSI</name>
<dbReference type="Ensembl" id="ENSMSIT00000024299.1">
    <property type="protein sequence ID" value="ENSMSIP00000019240.1"/>
    <property type="gene ID" value="ENSMSIG00000016372.1"/>
</dbReference>
<dbReference type="AlphaFoldDB" id="A0A8C6MXA3"/>
<proteinExistence type="predicted"/>
<reference evidence="1" key="2">
    <citation type="submission" date="2025-09" db="UniProtKB">
        <authorList>
            <consortium name="Ensembl"/>
        </authorList>
    </citation>
    <scope>IDENTIFICATION</scope>
</reference>